<dbReference type="AlphaFoldDB" id="A0A165SWZ2"/>
<evidence type="ECO:0000256" key="1">
    <source>
        <dbReference type="SAM" id="MobiDB-lite"/>
    </source>
</evidence>
<evidence type="ECO:0000313" key="2">
    <source>
        <dbReference type="EMBL" id="KZT72608.1"/>
    </source>
</evidence>
<accession>A0A165SWZ2</accession>
<organism evidence="2 3">
    <name type="scientific">Daedalea quercina L-15889</name>
    <dbReference type="NCBI Taxonomy" id="1314783"/>
    <lineage>
        <taxon>Eukaryota</taxon>
        <taxon>Fungi</taxon>
        <taxon>Dikarya</taxon>
        <taxon>Basidiomycota</taxon>
        <taxon>Agaricomycotina</taxon>
        <taxon>Agaricomycetes</taxon>
        <taxon>Polyporales</taxon>
        <taxon>Fomitopsis</taxon>
    </lineage>
</organism>
<feature type="compositionally biased region" description="Basic and acidic residues" evidence="1">
    <location>
        <begin position="114"/>
        <end position="123"/>
    </location>
</feature>
<keyword evidence="3" id="KW-1185">Reference proteome</keyword>
<dbReference type="Proteomes" id="UP000076727">
    <property type="component" value="Unassembled WGS sequence"/>
</dbReference>
<proteinExistence type="predicted"/>
<feature type="region of interest" description="Disordered" evidence="1">
    <location>
        <begin position="1"/>
        <end position="69"/>
    </location>
</feature>
<gene>
    <name evidence="2" type="ORF">DAEQUDRAFT_722770</name>
</gene>
<reference evidence="2 3" key="1">
    <citation type="journal article" date="2016" name="Mol. Biol. Evol.">
        <title>Comparative Genomics of Early-Diverging Mushroom-Forming Fungi Provides Insights into the Origins of Lignocellulose Decay Capabilities.</title>
        <authorList>
            <person name="Nagy L.G."/>
            <person name="Riley R."/>
            <person name="Tritt A."/>
            <person name="Adam C."/>
            <person name="Daum C."/>
            <person name="Floudas D."/>
            <person name="Sun H."/>
            <person name="Yadav J.S."/>
            <person name="Pangilinan J."/>
            <person name="Larsson K.H."/>
            <person name="Matsuura K."/>
            <person name="Barry K."/>
            <person name="Labutti K."/>
            <person name="Kuo R."/>
            <person name="Ohm R.A."/>
            <person name="Bhattacharya S.S."/>
            <person name="Shirouzu T."/>
            <person name="Yoshinaga Y."/>
            <person name="Martin F.M."/>
            <person name="Grigoriev I.V."/>
            <person name="Hibbett D.S."/>
        </authorList>
    </citation>
    <scope>NUCLEOTIDE SEQUENCE [LARGE SCALE GENOMIC DNA]</scope>
    <source>
        <strain evidence="2 3">L-15889</strain>
    </source>
</reference>
<dbReference type="EMBL" id="KV429040">
    <property type="protein sequence ID" value="KZT72608.1"/>
    <property type="molecule type" value="Genomic_DNA"/>
</dbReference>
<feature type="region of interest" description="Disordered" evidence="1">
    <location>
        <begin position="100"/>
        <end position="123"/>
    </location>
</feature>
<evidence type="ECO:0000313" key="3">
    <source>
        <dbReference type="Proteomes" id="UP000076727"/>
    </source>
</evidence>
<protein>
    <submittedName>
        <fullName evidence="2">Uncharacterized protein</fullName>
    </submittedName>
</protein>
<sequence length="123" mass="13116">MQCPPHSPSAPQTDCPSARRFSDHPDWQPPTPDACTGSPAPASHRRPQQPDCPIDIPPPHPNQAARPPPSILLYNIFHTPSARPCRASATLRVLRGHSGGVSSAACALPSACRGHSDRARPRS</sequence>
<name>A0A165SWZ2_9APHY</name>
<feature type="compositionally biased region" description="Pro residues" evidence="1">
    <location>
        <begin position="55"/>
        <end position="69"/>
    </location>
</feature>